<proteinExistence type="predicted"/>
<accession>A0ACC1N602</accession>
<dbReference type="Proteomes" id="UP001143910">
    <property type="component" value="Unassembled WGS sequence"/>
</dbReference>
<keyword evidence="2" id="KW-1185">Reference proteome</keyword>
<protein>
    <submittedName>
        <fullName evidence="1">Uncharacterized protein</fullName>
    </submittedName>
</protein>
<dbReference type="EMBL" id="JANJQO010000820">
    <property type="protein sequence ID" value="KAJ2974515.1"/>
    <property type="molecule type" value="Genomic_DNA"/>
</dbReference>
<name>A0ACC1N602_9HYPO</name>
<evidence type="ECO:0000313" key="1">
    <source>
        <dbReference type="EMBL" id="KAJ2974515.1"/>
    </source>
</evidence>
<organism evidence="1 2">
    <name type="scientific">Zarea fungicola</name>
    <dbReference type="NCBI Taxonomy" id="93591"/>
    <lineage>
        <taxon>Eukaryota</taxon>
        <taxon>Fungi</taxon>
        <taxon>Dikarya</taxon>
        <taxon>Ascomycota</taxon>
        <taxon>Pezizomycotina</taxon>
        <taxon>Sordariomycetes</taxon>
        <taxon>Hypocreomycetidae</taxon>
        <taxon>Hypocreales</taxon>
        <taxon>Cordycipitaceae</taxon>
        <taxon>Zarea</taxon>
    </lineage>
</organism>
<evidence type="ECO:0000313" key="2">
    <source>
        <dbReference type="Proteomes" id="UP001143910"/>
    </source>
</evidence>
<sequence length="2064" mass="227427">MADVGETFTFVDHDMVPAASVEENKTLQGQREQILKWLQPTDYLSPGNEFMKHLHAYLPGTGEWLRESAVFRSWSGDECADDVGIDTDSGYHHVTPVPSSDASCLHIRGVAGSGKSIVEKNHSAKYLIRDFAAQLLQHSRILTAQLTELSKNESVSSLGSNRLWSVISKAIIEGAVNKKVYCVVDALDEMDDADFPDMMEKLITLGSANHRAVKMMFTGRPLPKIERAVQDRNIMQLKLDPVLLSPDVARYVDARMALLNPRLSEAKCELVTQAICARASGLFLHARLVADNLAESLKAGITTEETLPDSLDKLPRSLREVYEEMLKEHAQRSGVSADCQAKILACVTHSSRPMRLIELGSLVSQMFSVDLRKGKELVRASCGRLLELLEDETVSVIHHSFTEFLHDSARKEIQNAFIVLGDCLAHDMLAALCLEYLNSCPHFDTTWDETRQTDEEDIDPHDSELSENKRRDAIRIQLRLTHPLAAYAAANLGFHLTKAGKLTESHGFAALDSFFIPQTPAFETWILINYKGKLTSSINTLHLLTADRAIPLVVIQHIVEGHPELVGLPDPQGQTPLLIASKLGQHDIAEFLISKGASLYAADLDGMTSLHWAAKNGHSLAVEALLKSGIDPLIKTVPVYSSWDYDGFVRYSEREAQANRKTALSMALRGASLEVASRFIPFMPAESAAYYFHHAKSAEILNAILETGLVDVNSYMTKDMYEYGYEGYNKTKLFNAASCGDLDMVKVLLEHGADPTVREPGKPTALHGVAGIETGSNNWYEGDEKKAQELVKLLVDAGADINATIDERLRRCEIGYTPLHLAVHKRESSGFEGFGGPEEVVSLALLLAGADPNAATSLGDSPLHLVNPQRLKLIRVLVENGADIDQKNAKGQSPFLRIIHKLIHESTSARFGPNEVAASLHGLLDLGADPCVIDSCGNNVFHYVMHSVEMMSDPCYFSFIERLLNRVDLNQKNSLGETPISAIEDVKMFIRLGADPNHLGSNGKTLFRTAIKANSSSEWLEYLMSISNSTTSIDDEGNTIIHDMLLHMRSSVNFSTCLGLAISAGVDPLARNYKGQSAFHVVQPEEVKFVLDSPCFRLLDINGTDSDGLTALHKLATCGVLEFPRMLQRGGDPFVRSHAGLLPLDYAAQAGEAAVVDLLLTNYPLQSVLLQDLHSIRGGMSPLHYACQAGSADTVAVLLQSGADPTLVDDTGFTPLQVLSRFVPATPDRDWISLVVRTPDIVHMLHRRGADVDATVSFTRDEDGRLVKATALDLAIESKRWEVVRELLACGASMKYSQNVQSREFLLATDKDLALEALHEMKAKADNELSDSSDLKGQRGLFRGQPWRSRWTPTDKPIEEMTNWILGSETLFNPKHGRSEGCASKLEVFRKALIQHDFDTIKEYQQHGGDLCEKFGHELDLLQVLICDGYEHLLRHFKDQAIQRDIKGIPRRVEGSQTSFSTTLLGTVCMNSTPSMHIMEWLVDEVGVSIDSFHYTPYGDRTSPMDTPLHILSKGSEFWHLAALRYLLSKGANIEARTHDGLTPLLVALDQHDENRPWNIEAARILLEYGANVNARTEHQSHDWGDMRLSSCAANLSALDLAKKPAAFELLVSAGVDGTHSPDAIMRSVRMWMLPKAVQVLLDAGFDPNTEPLNMDAHRKQFRPYDSADTREGLLQFSNRYALHEAARATALDDPGDLAERQLAMTELLLARGADPYAKYPDGSFVLQRIAEDRGLFTACLALIKDAKLDMRGSNDRTLLVQTCIPGARNTDPYLRVTPVQTVMVNAIAALVEAGADVTLADDQGRTALHWVCTQTVPLDADGQEAFKALVARDPSMIEIADHQGRLPLHLALEAFSCRETSMDFVIRHLVASGADLGITDPVTGNSALHFIARSLAGDNHEAVLQAEALFQDLAASLDINAQNDAGQSVAAATVASEYSTRSRWNYAKDSEHAYVKALEFLAGLGAKLDVTDAKGRNLLHVAAAKQMDGERNIWREVDMIKELFVMLIGLGLDPRKEDSELLTPIDIAVAREFTAVVNLFSEDGKRLAPQLEEKQDTAKQPEF</sequence>
<reference evidence="1" key="1">
    <citation type="submission" date="2022-08" db="EMBL/GenBank/DDBJ databases">
        <title>Genome Sequence of Lecanicillium fungicola.</title>
        <authorList>
            <person name="Buettner E."/>
        </authorList>
    </citation>
    <scope>NUCLEOTIDE SEQUENCE</scope>
    <source>
        <strain evidence="1">Babe33</strain>
    </source>
</reference>
<comment type="caution">
    <text evidence="1">The sequence shown here is derived from an EMBL/GenBank/DDBJ whole genome shotgun (WGS) entry which is preliminary data.</text>
</comment>
<gene>
    <name evidence="1" type="ORF">NQ176_g6012</name>
</gene>